<protein>
    <submittedName>
        <fullName evidence="2">(2Fe-2S)-binding protein</fullName>
    </submittedName>
</protein>
<evidence type="ECO:0000256" key="1">
    <source>
        <dbReference type="ARBA" id="ARBA00023002"/>
    </source>
</evidence>
<evidence type="ECO:0000313" key="3">
    <source>
        <dbReference type="Proteomes" id="UP001174208"/>
    </source>
</evidence>
<organism evidence="2 3">
    <name type="scientific">Leifsonia williamsii</name>
    <dbReference type="NCBI Taxonomy" id="3035919"/>
    <lineage>
        <taxon>Bacteria</taxon>
        <taxon>Bacillati</taxon>
        <taxon>Actinomycetota</taxon>
        <taxon>Actinomycetes</taxon>
        <taxon>Micrococcales</taxon>
        <taxon>Microbacteriaceae</taxon>
        <taxon>Leifsonia</taxon>
    </lineage>
</organism>
<dbReference type="InterPro" id="IPR042204">
    <property type="entry name" value="2Fe-2S-bd_N"/>
</dbReference>
<proteinExistence type="predicted"/>
<evidence type="ECO:0000313" key="2">
    <source>
        <dbReference type="EMBL" id="MDN4614593.1"/>
    </source>
</evidence>
<gene>
    <name evidence="2" type="ORF">P5G50_09020</name>
</gene>
<dbReference type="SUPFAM" id="SSF54292">
    <property type="entry name" value="2Fe-2S ferredoxin-like"/>
    <property type="match status" value="1"/>
</dbReference>
<name>A0ABT8KCA4_9MICO</name>
<dbReference type="Proteomes" id="UP001174208">
    <property type="component" value="Unassembled WGS sequence"/>
</dbReference>
<dbReference type="EMBL" id="JAROCF010000001">
    <property type="protein sequence ID" value="MDN4614593.1"/>
    <property type="molecule type" value="Genomic_DNA"/>
</dbReference>
<dbReference type="Pfam" id="PF13510">
    <property type="entry name" value="Fer2_4"/>
    <property type="match status" value="1"/>
</dbReference>
<keyword evidence="3" id="KW-1185">Reference proteome</keyword>
<dbReference type="Gene3D" id="3.10.20.440">
    <property type="entry name" value="2Fe-2S iron-sulphur cluster binding domain, sarcosine oxidase, alpha subunit, N-terminal domain"/>
    <property type="match status" value="1"/>
</dbReference>
<keyword evidence="1" id="KW-0560">Oxidoreductase</keyword>
<dbReference type="RefSeq" id="WP_301210812.1">
    <property type="nucleotide sequence ID" value="NZ_JAROCF010000001.1"/>
</dbReference>
<reference evidence="2" key="1">
    <citation type="submission" date="2023-06" db="EMBL/GenBank/DDBJ databases">
        <title>MT1 and MT2 Draft Genomes of Novel Species.</title>
        <authorList>
            <person name="Venkateswaran K."/>
        </authorList>
    </citation>
    <scope>NUCLEOTIDE SEQUENCE</scope>
    <source>
        <strain evidence="2">F6_8S_P_1B</strain>
    </source>
</reference>
<sequence length="97" mass="9893">MSDSSGLHATRLPGGRGEPIEITVDGERVACFAGETVAAALLAAGVPEFSRRGGEPRLPLCNMGTCFECGVTVDGVPLTRACLLAVSAGMTVETSRA</sequence>
<accession>A0ABT8KCA4</accession>
<dbReference type="InterPro" id="IPR036010">
    <property type="entry name" value="2Fe-2S_ferredoxin-like_sf"/>
</dbReference>
<comment type="caution">
    <text evidence="2">The sequence shown here is derived from an EMBL/GenBank/DDBJ whole genome shotgun (WGS) entry which is preliminary data.</text>
</comment>